<evidence type="ECO:0000313" key="2">
    <source>
        <dbReference type="EMBL" id="EEB11630.1"/>
    </source>
</evidence>
<dbReference type="SMART" id="SM00320">
    <property type="entry name" value="WD40"/>
    <property type="match status" value="5"/>
</dbReference>
<dbReference type="eggNOG" id="KOG2139">
    <property type="taxonomic scope" value="Eukaryota"/>
</dbReference>
<dbReference type="STRING" id="121224.E0VE24"/>
<evidence type="ECO:0000313" key="3">
    <source>
        <dbReference type="EnsemblMetazoa" id="PHUM127930-PA"/>
    </source>
</evidence>
<organism>
    <name type="scientific">Pediculus humanus subsp. corporis</name>
    <name type="common">Body louse</name>
    <dbReference type="NCBI Taxonomy" id="121224"/>
    <lineage>
        <taxon>Eukaryota</taxon>
        <taxon>Metazoa</taxon>
        <taxon>Ecdysozoa</taxon>
        <taxon>Arthropoda</taxon>
        <taxon>Hexapoda</taxon>
        <taxon>Insecta</taxon>
        <taxon>Pterygota</taxon>
        <taxon>Neoptera</taxon>
        <taxon>Paraneoptera</taxon>
        <taxon>Psocodea</taxon>
        <taxon>Troctomorpha</taxon>
        <taxon>Phthiraptera</taxon>
        <taxon>Anoplura</taxon>
        <taxon>Pediculidae</taxon>
        <taxon>Pediculus</taxon>
    </lineage>
</organism>
<dbReference type="InterPro" id="IPR001680">
    <property type="entry name" value="WD40_rpt"/>
</dbReference>
<dbReference type="Gene3D" id="2.130.10.10">
    <property type="entry name" value="YVTN repeat-like/Quinoprotein amine dehydrogenase"/>
    <property type="match status" value="2"/>
</dbReference>
<dbReference type="InterPro" id="IPR036322">
    <property type="entry name" value="WD40_repeat_dom_sf"/>
</dbReference>
<evidence type="ECO:0000259" key="1">
    <source>
        <dbReference type="Pfam" id="PF25460"/>
    </source>
</evidence>
<dbReference type="AlphaFoldDB" id="E0VE24"/>
<dbReference type="OrthoDB" id="411991at2759"/>
<reference evidence="2" key="1">
    <citation type="submission" date="2007-04" db="EMBL/GenBank/DDBJ databases">
        <title>Annotation of Pediculus humanus corporis strain USDA.</title>
        <authorList>
            <person name="Kirkness E."/>
            <person name="Hannick L."/>
            <person name="Hass B."/>
            <person name="Bruggner R."/>
            <person name="Lawson D."/>
            <person name="Bidwell S."/>
            <person name="Joardar V."/>
            <person name="Caler E."/>
            <person name="Walenz B."/>
            <person name="Inman J."/>
            <person name="Schobel S."/>
            <person name="Galinsky K."/>
            <person name="Amedeo P."/>
            <person name="Strausberg R."/>
        </authorList>
    </citation>
    <scope>NUCLEOTIDE SEQUENCE</scope>
    <source>
        <strain evidence="2">USDA</strain>
    </source>
</reference>
<dbReference type="InterPro" id="IPR057403">
    <property type="entry name" value="Beta-prop_Aladin"/>
</dbReference>
<dbReference type="HOGENOM" id="CLU_027691_0_1_1"/>
<dbReference type="CTD" id="8233933"/>
<dbReference type="EMBL" id="AAZO01001496">
    <property type="status" value="NOT_ANNOTATED_CDS"/>
    <property type="molecule type" value="Genomic_DNA"/>
</dbReference>
<dbReference type="InterPro" id="IPR045139">
    <property type="entry name" value="Aladin"/>
</dbReference>
<dbReference type="SUPFAM" id="SSF50978">
    <property type="entry name" value="WD40 repeat-like"/>
    <property type="match status" value="1"/>
</dbReference>
<dbReference type="OMA" id="WRPLCAF"/>
<proteinExistence type="predicted"/>
<dbReference type="PANTHER" id="PTHR14494">
    <property type="entry name" value="ALADIN/ADRACALIN/AAAS"/>
    <property type="match status" value="1"/>
</dbReference>
<dbReference type="PANTHER" id="PTHR14494:SF0">
    <property type="entry name" value="ALADIN"/>
    <property type="match status" value="1"/>
</dbReference>
<name>E0VE24_PEDHC</name>
<accession>E0VE24</accession>
<dbReference type="Proteomes" id="UP000009046">
    <property type="component" value="Unassembled WGS sequence"/>
</dbReference>
<reference evidence="2" key="2">
    <citation type="submission" date="2007-04" db="EMBL/GenBank/DDBJ databases">
        <title>The genome of the human body louse.</title>
        <authorList>
            <consortium name="The Human Body Louse Genome Consortium"/>
            <person name="Kirkness E."/>
            <person name="Walenz B."/>
            <person name="Hass B."/>
            <person name="Bruggner R."/>
            <person name="Strausberg R."/>
        </authorList>
    </citation>
    <scope>NUCLEOTIDE SEQUENCE</scope>
    <source>
        <strain evidence="2">USDA</strain>
    </source>
</reference>
<feature type="domain" description="Aladin seven-bladed propeller" evidence="1">
    <location>
        <begin position="137"/>
        <end position="475"/>
    </location>
</feature>
<dbReference type="GeneID" id="8233933"/>
<dbReference type="Pfam" id="PF25460">
    <property type="entry name" value="Beta-prop_Aladin"/>
    <property type="match status" value="1"/>
</dbReference>
<dbReference type="FunCoup" id="E0VE24">
    <property type="interactions" value="1607"/>
</dbReference>
<dbReference type="InterPro" id="IPR015943">
    <property type="entry name" value="WD40/YVTN_repeat-like_dom_sf"/>
</dbReference>
<sequence length="517" mass="57475">MTSLDKFPPLPSPGKLTLCEVEGKIHSVDAEGANVDKITSAVSCHPKVIITGELLHYAPSLREETNRIFMPVTYVFYKKLISTWYEKGFADAVEEAANLKCNEAPIGVIFLAKQLLKVVNGISKLRNFIYPHMRGKGERLISAVSQTRDWSLSPIRAMEWHPHTTKLAVATWDDSVRIYSSDTQLIPILKCKNQSSVSCLAWRPFSASELAVGCEEGVIVWVIDPNSVVTRPSMSCGQVLKQPGHSPVTSVEWSPKGDLLLTASVVDTSMYLWDVSMEKYVALKRFGGGGVSFVTWSPDSSKVFTATGRLTFRVWKTEKWISERWTVISGRVQTACWSPCGSVILFATTEEPVIYALPFDAVGSVFQSDELCNAHPVIDLTPIDAKTDEGRIGGLVTSICWDNKGHHLAVMFKDCSVVAIFRTEIETIFKISPCCFINGLPGEVPCKINFQKNFQEGALLTIAWSTGRVQHFPFVYSDLTENEVGPKIRSLKTSKPWAMKTNTKLFNIITNSFNDFL</sequence>
<gene>
    <name evidence="3" type="primary">8233933</name>
    <name evidence="2" type="ORF">Phum_PHUM127930</name>
</gene>
<dbReference type="GO" id="GO:0006913">
    <property type="term" value="P:nucleocytoplasmic transport"/>
    <property type="evidence" value="ECO:0007669"/>
    <property type="project" value="TreeGrafter"/>
</dbReference>
<dbReference type="EnsemblMetazoa" id="PHUM127930-RA">
    <property type="protein sequence ID" value="PHUM127930-PA"/>
    <property type="gene ID" value="PHUM127930"/>
</dbReference>
<dbReference type="EMBL" id="DS235088">
    <property type="protein sequence ID" value="EEB11630.1"/>
    <property type="molecule type" value="Genomic_DNA"/>
</dbReference>
<dbReference type="GO" id="GO:0005643">
    <property type="term" value="C:nuclear pore"/>
    <property type="evidence" value="ECO:0007669"/>
    <property type="project" value="TreeGrafter"/>
</dbReference>
<dbReference type="KEGG" id="phu:Phum_PHUM127930"/>
<dbReference type="InParanoid" id="E0VE24"/>
<keyword evidence="4" id="KW-1185">Reference proteome</keyword>
<protein>
    <submittedName>
        <fullName evidence="2 3">Aladin, putative</fullName>
    </submittedName>
</protein>
<evidence type="ECO:0000313" key="4">
    <source>
        <dbReference type="Proteomes" id="UP000009046"/>
    </source>
</evidence>
<dbReference type="VEuPathDB" id="VectorBase:PHUM127930"/>
<dbReference type="RefSeq" id="XP_002424368.1">
    <property type="nucleotide sequence ID" value="XM_002424323.1"/>
</dbReference>
<reference evidence="3" key="3">
    <citation type="submission" date="2020-05" db="UniProtKB">
        <authorList>
            <consortium name="EnsemblMetazoa"/>
        </authorList>
    </citation>
    <scope>IDENTIFICATION</scope>
    <source>
        <strain evidence="3">USDA</strain>
    </source>
</reference>